<reference evidence="2" key="2">
    <citation type="submission" date="2020-11" db="EMBL/GenBank/DDBJ databases">
        <authorList>
            <person name="McCartney M.A."/>
            <person name="Auch B."/>
            <person name="Kono T."/>
            <person name="Mallez S."/>
            <person name="Becker A."/>
            <person name="Gohl D.M."/>
            <person name="Silverstein K.A.T."/>
            <person name="Koren S."/>
            <person name="Bechman K.B."/>
            <person name="Herman A."/>
            <person name="Abrahante J.E."/>
            <person name="Garbe J."/>
        </authorList>
    </citation>
    <scope>NUCLEOTIDE SEQUENCE</scope>
    <source>
        <strain evidence="2">Duluth1</strain>
        <tissue evidence="2">Whole animal</tissue>
    </source>
</reference>
<keyword evidence="3" id="KW-1185">Reference proteome</keyword>
<reference evidence="2" key="1">
    <citation type="journal article" date="2019" name="bioRxiv">
        <title>The Genome of the Zebra Mussel, Dreissena polymorpha: A Resource for Invasive Species Research.</title>
        <authorList>
            <person name="McCartney M.A."/>
            <person name="Auch B."/>
            <person name="Kono T."/>
            <person name="Mallez S."/>
            <person name="Zhang Y."/>
            <person name="Obille A."/>
            <person name="Becker A."/>
            <person name="Abrahante J.E."/>
            <person name="Garbe J."/>
            <person name="Badalamenti J.P."/>
            <person name="Herman A."/>
            <person name="Mangelson H."/>
            <person name="Liachko I."/>
            <person name="Sullivan S."/>
            <person name="Sone E.D."/>
            <person name="Koren S."/>
            <person name="Silverstein K.A.T."/>
            <person name="Beckman K.B."/>
            <person name="Gohl D.M."/>
        </authorList>
    </citation>
    <scope>NUCLEOTIDE SEQUENCE</scope>
    <source>
        <strain evidence="2">Duluth1</strain>
        <tissue evidence="2">Whole animal</tissue>
    </source>
</reference>
<name>A0A9D4FP86_DREPO</name>
<sequence length="59" mass="6297">MGSRYHGHDRGRSESNTAIAEDSTGCYLSPRAAAVTQQKKDGDGDADAGIIEQKDAMQK</sequence>
<evidence type="ECO:0000313" key="3">
    <source>
        <dbReference type="Proteomes" id="UP000828390"/>
    </source>
</evidence>
<feature type="region of interest" description="Disordered" evidence="1">
    <location>
        <begin position="1"/>
        <end position="59"/>
    </location>
</feature>
<organism evidence="2 3">
    <name type="scientific">Dreissena polymorpha</name>
    <name type="common">Zebra mussel</name>
    <name type="synonym">Mytilus polymorpha</name>
    <dbReference type="NCBI Taxonomy" id="45954"/>
    <lineage>
        <taxon>Eukaryota</taxon>
        <taxon>Metazoa</taxon>
        <taxon>Spiralia</taxon>
        <taxon>Lophotrochozoa</taxon>
        <taxon>Mollusca</taxon>
        <taxon>Bivalvia</taxon>
        <taxon>Autobranchia</taxon>
        <taxon>Heteroconchia</taxon>
        <taxon>Euheterodonta</taxon>
        <taxon>Imparidentia</taxon>
        <taxon>Neoheterodontei</taxon>
        <taxon>Myida</taxon>
        <taxon>Dreissenoidea</taxon>
        <taxon>Dreissenidae</taxon>
        <taxon>Dreissena</taxon>
    </lineage>
</organism>
<evidence type="ECO:0000313" key="2">
    <source>
        <dbReference type="EMBL" id="KAH3800803.1"/>
    </source>
</evidence>
<dbReference type="Proteomes" id="UP000828390">
    <property type="component" value="Unassembled WGS sequence"/>
</dbReference>
<evidence type="ECO:0000256" key="1">
    <source>
        <dbReference type="SAM" id="MobiDB-lite"/>
    </source>
</evidence>
<dbReference type="EMBL" id="JAIWYP010000007">
    <property type="protein sequence ID" value="KAH3800803.1"/>
    <property type="molecule type" value="Genomic_DNA"/>
</dbReference>
<accession>A0A9D4FP86</accession>
<protein>
    <submittedName>
        <fullName evidence="2">Uncharacterized protein</fullName>
    </submittedName>
</protein>
<proteinExistence type="predicted"/>
<gene>
    <name evidence="2" type="ORF">DPMN_154446</name>
</gene>
<feature type="compositionally biased region" description="Basic and acidic residues" evidence="1">
    <location>
        <begin position="1"/>
        <end position="13"/>
    </location>
</feature>
<dbReference type="AlphaFoldDB" id="A0A9D4FP86"/>
<comment type="caution">
    <text evidence="2">The sequence shown here is derived from an EMBL/GenBank/DDBJ whole genome shotgun (WGS) entry which is preliminary data.</text>
</comment>